<comment type="caution">
    <text evidence="1">The sequence shown here is derived from an EMBL/GenBank/DDBJ whole genome shotgun (WGS) entry which is preliminary data.</text>
</comment>
<dbReference type="EMBL" id="LANQ01000001">
    <property type="protein sequence ID" value="KJV58086.1"/>
    <property type="molecule type" value="Genomic_DNA"/>
</dbReference>
<evidence type="ECO:0000313" key="1">
    <source>
        <dbReference type="EMBL" id="KJV58086.1"/>
    </source>
</evidence>
<evidence type="ECO:0000313" key="2">
    <source>
        <dbReference type="Proteomes" id="UP000033475"/>
    </source>
</evidence>
<dbReference type="AlphaFoldDB" id="A0A0F3MR12"/>
<organism evidence="1 2">
    <name type="scientific">Rickettsia felis str. Pedreira</name>
    <dbReference type="NCBI Taxonomy" id="1359196"/>
    <lineage>
        <taxon>Bacteria</taxon>
        <taxon>Pseudomonadati</taxon>
        <taxon>Pseudomonadota</taxon>
        <taxon>Alphaproteobacteria</taxon>
        <taxon>Rickettsiales</taxon>
        <taxon>Rickettsiaceae</taxon>
        <taxon>Rickettsieae</taxon>
        <taxon>Rickettsia</taxon>
        <taxon>spotted fever group</taxon>
    </lineage>
</organism>
<dbReference type="Proteomes" id="UP000033475">
    <property type="component" value="Unassembled WGS sequence"/>
</dbReference>
<gene>
    <name evidence="1" type="ORF">RFEPED_0459</name>
</gene>
<name>A0A0F3MR12_RICFI</name>
<reference evidence="1 2" key="1">
    <citation type="submission" date="2015-01" db="EMBL/GenBank/DDBJ databases">
        <title>Genome Sequencing of Rickettsiales.</title>
        <authorList>
            <person name="Daugherty S.C."/>
            <person name="Su Q."/>
            <person name="Abolude K."/>
            <person name="Beier-Sexton M."/>
            <person name="Carlyon J.A."/>
            <person name="Carter R."/>
            <person name="Day N.P."/>
            <person name="Dumler S.J."/>
            <person name="Dyachenko V."/>
            <person name="Godinez A."/>
            <person name="Kurtti T.J."/>
            <person name="Lichay M."/>
            <person name="Mullins K.E."/>
            <person name="Ott S."/>
            <person name="Pappas-Brown V."/>
            <person name="Paris D.H."/>
            <person name="Patel P."/>
            <person name="Richards A.L."/>
            <person name="Sadzewicz L."/>
            <person name="Sears K."/>
            <person name="Seidman D."/>
            <person name="Sengamalay N."/>
            <person name="Stenos J."/>
            <person name="Tallon L.J."/>
            <person name="Vincent G."/>
            <person name="Fraser C.M."/>
            <person name="Munderloh U."/>
            <person name="Dunning-Hotopp J.C."/>
        </authorList>
    </citation>
    <scope>NUCLEOTIDE SEQUENCE [LARGE SCALE GENOMIC DNA]</scope>
    <source>
        <strain evidence="1 2">Pedreira</strain>
    </source>
</reference>
<dbReference type="PATRIC" id="fig|1359196.3.peg.439"/>
<protein>
    <submittedName>
        <fullName evidence="1">Uncharacterized protein</fullName>
    </submittedName>
</protein>
<proteinExistence type="predicted"/>
<accession>A0A0F3MR12</accession>
<sequence>MSLREEEKPRRGNLRNFILFHEIASQPTAARNDGLASTRE</sequence>